<evidence type="ECO:0000313" key="1">
    <source>
        <dbReference type="EMBL" id="SIR85917.1"/>
    </source>
</evidence>
<keyword evidence="2" id="KW-1185">Reference proteome</keyword>
<protein>
    <recommendedName>
        <fullName evidence="3">Toxin-antitoxin system HicB family antitoxin</fullName>
    </recommendedName>
</protein>
<proteinExistence type="predicted"/>
<sequence length="68" mass="7855">MGTVTLQVSNEKHERLNLIANERGLSVAHLIDETMSNMLAEYEARKRFENRAKQGDIKRAMELLDRVL</sequence>
<evidence type="ECO:0008006" key="3">
    <source>
        <dbReference type="Google" id="ProtNLM"/>
    </source>
</evidence>
<evidence type="ECO:0000313" key="2">
    <source>
        <dbReference type="Proteomes" id="UP000187495"/>
    </source>
</evidence>
<reference evidence="2" key="1">
    <citation type="submission" date="2017-01" db="EMBL/GenBank/DDBJ databases">
        <authorList>
            <person name="Varghese N."/>
            <person name="Submissions S."/>
        </authorList>
    </citation>
    <scope>NUCLEOTIDE SEQUENCE [LARGE SCALE GENOMIC DNA]</scope>
    <source>
        <strain evidence="2">DSM 21768</strain>
    </source>
</reference>
<name>A0A1N7ECW0_9GAMM</name>
<dbReference type="STRING" id="34061.B0189_06980"/>
<organism evidence="1 2">
    <name type="scientific">Moraxella cuniculi DSM 21768</name>
    <dbReference type="NCBI Taxonomy" id="1122245"/>
    <lineage>
        <taxon>Bacteria</taxon>
        <taxon>Pseudomonadati</taxon>
        <taxon>Pseudomonadota</taxon>
        <taxon>Gammaproteobacteria</taxon>
        <taxon>Moraxellales</taxon>
        <taxon>Moraxellaceae</taxon>
        <taxon>Moraxella</taxon>
    </lineage>
</organism>
<dbReference type="Proteomes" id="UP000187495">
    <property type="component" value="Unassembled WGS sequence"/>
</dbReference>
<accession>A0A1N7ECW0</accession>
<dbReference type="RefSeq" id="WP_076554920.1">
    <property type="nucleotide sequence ID" value="NZ_FTNU01000004.1"/>
</dbReference>
<dbReference type="EMBL" id="FTNU01000004">
    <property type="protein sequence ID" value="SIR85917.1"/>
    <property type="molecule type" value="Genomic_DNA"/>
</dbReference>
<gene>
    <name evidence="1" type="ORF">SAMN02745664_10458</name>
</gene>
<dbReference type="AlphaFoldDB" id="A0A1N7ECW0"/>